<evidence type="ECO:0000256" key="8">
    <source>
        <dbReference type="ARBA" id="ARBA00022912"/>
    </source>
</evidence>
<dbReference type="GO" id="GO:0004725">
    <property type="term" value="F:protein tyrosine phosphatase activity"/>
    <property type="evidence" value="ECO:0007669"/>
    <property type="project" value="UniProtKB-EC"/>
</dbReference>
<dbReference type="GO" id="GO:0005829">
    <property type="term" value="C:cytosol"/>
    <property type="evidence" value="ECO:0007669"/>
    <property type="project" value="UniProtKB-SubCell"/>
</dbReference>
<evidence type="ECO:0000256" key="5">
    <source>
        <dbReference type="ARBA" id="ARBA00013081"/>
    </source>
</evidence>
<keyword evidence="6" id="KW-0963">Cytoplasm</keyword>
<gene>
    <name evidence="18" type="primary">ORF63569</name>
    <name evidence="17" type="synonym">ORF63566</name>
</gene>
<comment type="catalytic activity">
    <reaction evidence="11">
        <text>O-phospho-L-threonyl-[protein] + H2O = L-threonyl-[protein] + phosphate</text>
        <dbReference type="Rhea" id="RHEA:47004"/>
        <dbReference type="Rhea" id="RHEA-COMP:11060"/>
        <dbReference type="Rhea" id="RHEA-COMP:11605"/>
        <dbReference type="ChEBI" id="CHEBI:15377"/>
        <dbReference type="ChEBI" id="CHEBI:30013"/>
        <dbReference type="ChEBI" id="CHEBI:43474"/>
        <dbReference type="ChEBI" id="CHEBI:61977"/>
        <dbReference type="EC" id="3.1.3.16"/>
    </reaction>
</comment>
<dbReference type="SMART" id="SM00404">
    <property type="entry name" value="PTPc_motif"/>
    <property type="match status" value="1"/>
</dbReference>
<feature type="domain" description="Tyrosine specific protein phosphatases" evidence="16">
    <location>
        <begin position="96"/>
        <end position="161"/>
    </location>
</feature>
<dbReference type="EMBL" id="HACG01020820">
    <property type="protein sequence ID" value="CEK67685.1"/>
    <property type="molecule type" value="Transcribed_RNA"/>
</dbReference>
<dbReference type="PROSITE" id="PS00383">
    <property type="entry name" value="TYR_PHOSPHATASE_1"/>
    <property type="match status" value="1"/>
</dbReference>
<dbReference type="InterPro" id="IPR000242">
    <property type="entry name" value="PTP_cat"/>
</dbReference>
<dbReference type="InterPro" id="IPR029021">
    <property type="entry name" value="Prot-tyrosine_phosphatase-like"/>
</dbReference>
<feature type="domain" description="Tyrosine-protein phosphatase" evidence="15">
    <location>
        <begin position="26"/>
        <end position="175"/>
    </location>
</feature>
<reference evidence="18" key="1">
    <citation type="submission" date="2014-12" db="EMBL/GenBank/DDBJ databases">
        <title>Insight into the proteome of Arion vulgaris.</title>
        <authorList>
            <person name="Aradska J."/>
            <person name="Bulat T."/>
            <person name="Smidak R."/>
            <person name="Sarate P."/>
            <person name="Gangsoo J."/>
            <person name="Sialana F."/>
            <person name="Bilban M."/>
            <person name="Lubec G."/>
        </authorList>
    </citation>
    <scope>NUCLEOTIDE SEQUENCE</scope>
    <source>
        <tissue evidence="18">Skin</tissue>
    </source>
</reference>
<evidence type="ECO:0000256" key="4">
    <source>
        <dbReference type="ARBA" id="ARBA00013064"/>
    </source>
</evidence>
<evidence type="ECO:0000256" key="10">
    <source>
        <dbReference type="ARBA" id="ARBA00047761"/>
    </source>
</evidence>
<protein>
    <recommendedName>
        <fullName evidence="13">Dual specificity protein phosphatase 23</fullName>
        <ecNumber evidence="5">3.1.3.16</ecNumber>
        <ecNumber evidence="4">3.1.3.48</ecNumber>
    </recommendedName>
    <alternativeName>
        <fullName evidence="14">Low molecular mass dual specificity phosphatase 3</fullName>
    </alternativeName>
</protein>
<dbReference type="PROSITE" id="PS50056">
    <property type="entry name" value="TYR_PHOSPHATASE_2"/>
    <property type="match status" value="1"/>
</dbReference>
<name>A0A0B6ZIU2_9EUPU</name>
<evidence type="ECO:0000313" key="17">
    <source>
        <dbReference type="EMBL" id="CEK67684.1"/>
    </source>
</evidence>
<dbReference type="EMBL" id="HACG01020819">
    <property type="protein sequence ID" value="CEK67684.1"/>
    <property type="molecule type" value="Transcribed_RNA"/>
</dbReference>
<evidence type="ECO:0000256" key="13">
    <source>
        <dbReference type="ARBA" id="ARBA00068789"/>
    </source>
</evidence>
<proteinExistence type="inferred from homology"/>
<evidence type="ECO:0000256" key="6">
    <source>
        <dbReference type="ARBA" id="ARBA00022490"/>
    </source>
</evidence>
<evidence type="ECO:0000256" key="2">
    <source>
        <dbReference type="ARBA" id="ARBA00004514"/>
    </source>
</evidence>
<comment type="subcellular location">
    <subcellularLocation>
        <location evidence="2">Cytoplasm</location>
        <location evidence="2">Cytosol</location>
    </subcellularLocation>
    <subcellularLocation>
        <location evidence="1">Nucleus</location>
    </subcellularLocation>
</comment>
<dbReference type="InterPro" id="IPR016130">
    <property type="entry name" value="Tyr_Pase_AS"/>
</dbReference>
<evidence type="ECO:0000313" key="18">
    <source>
        <dbReference type="EMBL" id="CEK67685.1"/>
    </source>
</evidence>
<dbReference type="InterPro" id="IPR050561">
    <property type="entry name" value="PTP"/>
</dbReference>
<accession>A0A0B6ZIU2</accession>
<dbReference type="Gene3D" id="3.90.190.10">
    <property type="entry name" value="Protein tyrosine phosphatase superfamily"/>
    <property type="match status" value="1"/>
</dbReference>
<comment type="catalytic activity">
    <reaction evidence="10">
        <text>O-phospho-L-seryl-[protein] + H2O = L-seryl-[protein] + phosphate</text>
        <dbReference type="Rhea" id="RHEA:20629"/>
        <dbReference type="Rhea" id="RHEA-COMP:9863"/>
        <dbReference type="Rhea" id="RHEA-COMP:11604"/>
        <dbReference type="ChEBI" id="CHEBI:15377"/>
        <dbReference type="ChEBI" id="CHEBI:29999"/>
        <dbReference type="ChEBI" id="CHEBI:43474"/>
        <dbReference type="ChEBI" id="CHEBI:83421"/>
        <dbReference type="EC" id="3.1.3.16"/>
    </reaction>
</comment>
<dbReference type="GO" id="GO:0004722">
    <property type="term" value="F:protein serine/threonine phosphatase activity"/>
    <property type="evidence" value="ECO:0007669"/>
    <property type="project" value="UniProtKB-EC"/>
</dbReference>
<keyword evidence="8" id="KW-0904">Protein phosphatase</keyword>
<comment type="similarity">
    <text evidence="3">Belongs to the protein-tyrosine phosphatase family. Non-receptor class dual specificity subfamily.</text>
</comment>
<dbReference type="InterPro" id="IPR000387">
    <property type="entry name" value="Tyr_Pase_dom"/>
</dbReference>
<dbReference type="PANTHER" id="PTHR23339">
    <property type="entry name" value="TYROSINE SPECIFIC PROTEIN PHOSPHATASE AND DUAL SPECIFICITY PROTEIN PHOSPHATASE"/>
    <property type="match status" value="1"/>
</dbReference>
<evidence type="ECO:0000256" key="3">
    <source>
        <dbReference type="ARBA" id="ARBA00008601"/>
    </source>
</evidence>
<evidence type="ECO:0000256" key="1">
    <source>
        <dbReference type="ARBA" id="ARBA00004123"/>
    </source>
</evidence>
<keyword evidence="9" id="KW-0539">Nucleus</keyword>
<dbReference type="Pfam" id="PF22784">
    <property type="entry name" value="PTP-SAK"/>
    <property type="match status" value="1"/>
</dbReference>
<dbReference type="GO" id="GO:0005634">
    <property type="term" value="C:nucleus"/>
    <property type="evidence" value="ECO:0007669"/>
    <property type="project" value="UniProtKB-SubCell"/>
</dbReference>
<evidence type="ECO:0000256" key="9">
    <source>
        <dbReference type="ARBA" id="ARBA00023242"/>
    </source>
</evidence>
<dbReference type="EC" id="3.1.3.16" evidence="5"/>
<dbReference type="AlphaFoldDB" id="A0A0B6ZIU2"/>
<dbReference type="InterPro" id="IPR020422">
    <property type="entry name" value="TYR_PHOSPHATASE_DUAL_dom"/>
</dbReference>
<evidence type="ECO:0000256" key="7">
    <source>
        <dbReference type="ARBA" id="ARBA00022801"/>
    </source>
</evidence>
<organism evidence="18">
    <name type="scientific">Arion vulgaris</name>
    <dbReference type="NCBI Taxonomy" id="1028688"/>
    <lineage>
        <taxon>Eukaryota</taxon>
        <taxon>Metazoa</taxon>
        <taxon>Spiralia</taxon>
        <taxon>Lophotrochozoa</taxon>
        <taxon>Mollusca</taxon>
        <taxon>Gastropoda</taxon>
        <taxon>Heterobranchia</taxon>
        <taxon>Euthyneura</taxon>
        <taxon>Panpulmonata</taxon>
        <taxon>Eupulmonata</taxon>
        <taxon>Stylommatophora</taxon>
        <taxon>Helicina</taxon>
        <taxon>Arionoidea</taxon>
        <taxon>Arionidae</taxon>
        <taxon>Arion</taxon>
    </lineage>
</organism>
<evidence type="ECO:0000259" key="15">
    <source>
        <dbReference type="PROSITE" id="PS50054"/>
    </source>
</evidence>
<evidence type="ECO:0000256" key="11">
    <source>
        <dbReference type="ARBA" id="ARBA00048336"/>
    </source>
</evidence>
<dbReference type="EC" id="3.1.3.48" evidence="4"/>
<keyword evidence="7" id="KW-0378">Hydrolase</keyword>
<evidence type="ECO:0000256" key="14">
    <source>
        <dbReference type="ARBA" id="ARBA00081937"/>
    </source>
</evidence>
<dbReference type="PROSITE" id="PS50054">
    <property type="entry name" value="TYR_PHOSPHATASE_DUAL"/>
    <property type="match status" value="1"/>
</dbReference>
<evidence type="ECO:0000259" key="16">
    <source>
        <dbReference type="PROSITE" id="PS50056"/>
    </source>
</evidence>
<sequence>MSVPANSNCPASHDEIHPDPAGRPHNFSWLVPGVLSASAFPNNIENLQFLISNNVTCLVSLTAERTVDRTYIPEDQLKLVYLPIRDYTAPSIQQVQEFIQCVLEIQANKQAICVHCAHGLGRTGTMLSCYFVQTNNVTAEDAIAHVRNLRPGSVETTEQELLVHQFYEYNQGKMKENLIDRHS</sequence>
<dbReference type="SMART" id="SM00195">
    <property type="entry name" value="DSPc"/>
    <property type="match status" value="1"/>
</dbReference>
<comment type="function">
    <text evidence="12">Protein phosphatase that mediates dephosphorylation of proteins phosphorylated on Tyr and Ser/Thr residues. In vitro, it can dephosphorylate p44-ERK1 (MAPK3) but not p54 SAPK-beta (MAPK10) in vitro. Able to enhance activation of JNK and p38 (MAPK14).</text>
</comment>
<dbReference type="InterPro" id="IPR057023">
    <property type="entry name" value="PTP-SAK"/>
</dbReference>
<dbReference type="SUPFAM" id="SSF52799">
    <property type="entry name" value="(Phosphotyrosine protein) phosphatases II"/>
    <property type="match status" value="1"/>
</dbReference>
<dbReference type="FunFam" id="3.90.190.10:FF:000063">
    <property type="entry name" value="Dual specificity phosphatase 23"/>
    <property type="match status" value="1"/>
</dbReference>
<dbReference type="PRINTS" id="PR00700">
    <property type="entry name" value="PRTYPHPHTASE"/>
</dbReference>
<dbReference type="InterPro" id="IPR003595">
    <property type="entry name" value="Tyr_Pase_cat"/>
</dbReference>
<evidence type="ECO:0000256" key="12">
    <source>
        <dbReference type="ARBA" id="ARBA00053915"/>
    </source>
</evidence>